<dbReference type="InterPro" id="IPR007352">
    <property type="entry name" value="DUF420"/>
</dbReference>
<reference evidence="1 2" key="1">
    <citation type="submission" date="2018-01" db="EMBL/GenBank/DDBJ databases">
        <title>Complete genome sequence of Bacteriovorax stolpii DSM12778.</title>
        <authorList>
            <person name="Tang B."/>
            <person name="Chang J."/>
        </authorList>
    </citation>
    <scope>NUCLEOTIDE SEQUENCE [LARGE SCALE GENOMIC DNA]</scope>
    <source>
        <strain evidence="1 2">DSM 12778</strain>
    </source>
</reference>
<dbReference type="OrthoDB" id="9811380at2"/>
<protein>
    <submittedName>
        <fullName evidence="1">DUF420 domain-containing protein</fullName>
    </submittedName>
</protein>
<evidence type="ECO:0000313" key="2">
    <source>
        <dbReference type="Proteomes" id="UP000235584"/>
    </source>
</evidence>
<name>A0A2K9NMJ8_BACTC</name>
<keyword evidence="2" id="KW-1185">Reference proteome</keyword>
<proteinExistence type="predicted"/>
<dbReference type="PANTHER" id="PTHR37692:SF1">
    <property type="entry name" value="DUF420 DOMAIN-CONTAINING PROTEIN"/>
    <property type="match status" value="1"/>
</dbReference>
<sequence length="175" mass="19940">MRSDKTVFAIIGLLSAAVIGFLFWLIYFKTGASVGDNGWVSSLPAVNAFLNALTAIFLVTGYYAIKTNDRELHIRLMLAATLTSACFLVSYVTYHHFQGDTKFLAQGWIRPVYFFILITHILLSIVQVPLILTTLYLAFTKKFQKHKKVARYTFPIWLYVSVTGVLIFVILKWFN</sequence>
<dbReference type="RefSeq" id="WP_102242028.1">
    <property type="nucleotide sequence ID" value="NZ_CP025704.1"/>
</dbReference>
<dbReference type="Pfam" id="PF04238">
    <property type="entry name" value="DUF420"/>
    <property type="match status" value="1"/>
</dbReference>
<dbReference type="EMBL" id="CP025704">
    <property type="protein sequence ID" value="AUN96733.1"/>
    <property type="molecule type" value="Genomic_DNA"/>
</dbReference>
<dbReference type="PANTHER" id="PTHR37692">
    <property type="entry name" value="HYPOTHETICAL MEMBRANE SPANNING PROTEIN"/>
    <property type="match status" value="1"/>
</dbReference>
<accession>A0A2K9NMJ8</accession>
<evidence type="ECO:0000313" key="1">
    <source>
        <dbReference type="EMBL" id="AUN96733.1"/>
    </source>
</evidence>
<dbReference type="AlphaFoldDB" id="A0A2K9NMJ8"/>
<dbReference type="Proteomes" id="UP000235584">
    <property type="component" value="Chromosome"/>
</dbReference>
<dbReference type="KEGG" id="bsto:C0V70_01135"/>
<gene>
    <name evidence="1" type="ORF">C0V70_01135</name>
</gene>
<organism evidence="1 2">
    <name type="scientific">Bacteriovorax stolpii</name>
    <name type="common">Bdellovibrio stolpii</name>
    <dbReference type="NCBI Taxonomy" id="960"/>
    <lineage>
        <taxon>Bacteria</taxon>
        <taxon>Pseudomonadati</taxon>
        <taxon>Bdellovibrionota</taxon>
        <taxon>Bacteriovoracia</taxon>
        <taxon>Bacteriovoracales</taxon>
        <taxon>Bacteriovoracaceae</taxon>
        <taxon>Bacteriovorax</taxon>
    </lineage>
</organism>